<dbReference type="Proteomes" id="UP000620124">
    <property type="component" value="Unassembled WGS sequence"/>
</dbReference>
<feature type="region of interest" description="Disordered" evidence="1">
    <location>
        <begin position="42"/>
        <end position="89"/>
    </location>
</feature>
<feature type="compositionally biased region" description="Polar residues" evidence="1">
    <location>
        <begin position="75"/>
        <end position="84"/>
    </location>
</feature>
<feature type="region of interest" description="Disordered" evidence="1">
    <location>
        <begin position="106"/>
        <end position="357"/>
    </location>
</feature>
<gene>
    <name evidence="2" type="ORF">MVEN_02432000</name>
</gene>
<evidence type="ECO:0000313" key="2">
    <source>
        <dbReference type="EMBL" id="KAF7330923.1"/>
    </source>
</evidence>
<comment type="caution">
    <text evidence="2">The sequence shown here is derived from an EMBL/GenBank/DDBJ whole genome shotgun (WGS) entry which is preliminary data.</text>
</comment>
<feature type="compositionally biased region" description="Basic and acidic residues" evidence="1">
    <location>
        <begin position="277"/>
        <end position="294"/>
    </location>
</feature>
<protein>
    <submittedName>
        <fullName evidence="2">Uncharacterized protein</fullName>
    </submittedName>
</protein>
<evidence type="ECO:0000313" key="3">
    <source>
        <dbReference type="Proteomes" id="UP000620124"/>
    </source>
</evidence>
<keyword evidence="3" id="KW-1185">Reference proteome</keyword>
<reference evidence="2" key="1">
    <citation type="submission" date="2020-05" db="EMBL/GenBank/DDBJ databases">
        <title>Mycena genomes resolve the evolution of fungal bioluminescence.</title>
        <authorList>
            <person name="Tsai I.J."/>
        </authorList>
    </citation>
    <scope>NUCLEOTIDE SEQUENCE</scope>
    <source>
        <strain evidence="2">CCC161011</strain>
    </source>
</reference>
<feature type="compositionally biased region" description="Polar residues" evidence="1">
    <location>
        <begin position="158"/>
        <end position="173"/>
    </location>
</feature>
<evidence type="ECO:0000256" key="1">
    <source>
        <dbReference type="SAM" id="MobiDB-lite"/>
    </source>
</evidence>
<dbReference type="OrthoDB" id="3067008at2759"/>
<feature type="compositionally biased region" description="Acidic residues" evidence="1">
    <location>
        <begin position="342"/>
        <end position="357"/>
    </location>
</feature>
<feature type="compositionally biased region" description="Basic and acidic residues" evidence="1">
    <location>
        <begin position="43"/>
        <end position="60"/>
    </location>
</feature>
<feature type="compositionally biased region" description="Basic and acidic residues" evidence="1">
    <location>
        <begin position="258"/>
        <end position="268"/>
    </location>
</feature>
<name>A0A8H6WYC8_9AGAR</name>
<proteinExistence type="predicted"/>
<feature type="compositionally biased region" description="Basic and acidic residues" evidence="1">
    <location>
        <begin position="301"/>
        <end position="317"/>
    </location>
</feature>
<feature type="compositionally biased region" description="Basic and acidic residues" evidence="1">
    <location>
        <begin position="206"/>
        <end position="223"/>
    </location>
</feature>
<dbReference type="EMBL" id="JACAZI010000032">
    <property type="protein sequence ID" value="KAF7330923.1"/>
    <property type="molecule type" value="Genomic_DNA"/>
</dbReference>
<dbReference type="AlphaFoldDB" id="A0A8H6WYC8"/>
<sequence>MPPRIRQEGDGPGDSGSKRDIDEQTRERRRISARAASAKYYLRHPEVKEKKRLKMAEKRAAIKAKRRQWDPPKKPQTSVQEETLGSSGNVASSGAALAIKSTQTFVTEEQPKIGGMSQTTAPTDDLSESRTTRRKRKPKLYSIQVQSSGPGSDVASLDVTTLTDDLSRASTPVDSGDDYDPGPQFKRGDERIRAQHRKASAKYYKSHPEVREKKRIYMAERRAAIKARRRQWDPPKKPKPSIQTEPSISSDGAAARPPSDEKLQEQHRKTSAKAYKSRPEVREKARIYMADKRAAIKARRRQWDPPKKPKPGDHPEHPISPNDVASLTEDPSQMSQIGSDREDWEDDTELMADDCSDSEDDVVWDVATPALLDSVYSWNVGSSISL</sequence>
<feature type="region of interest" description="Disordered" evidence="1">
    <location>
        <begin position="1"/>
        <end position="30"/>
    </location>
</feature>
<feature type="compositionally biased region" description="Polar residues" evidence="1">
    <location>
        <begin position="323"/>
        <end position="338"/>
    </location>
</feature>
<feature type="compositionally biased region" description="Polar residues" evidence="1">
    <location>
        <begin position="241"/>
        <end position="250"/>
    </location>
</feature>
<organism evidence="2 3">
    <name type="scientific">Mycena venus</name>
    <dbReference type="NCBI Taxonomy" id="2733690"/>
    <lineage>
        <taxon>Eukaryota</taxon>
        <taxon>Fungi</taxon>
        <taxon>Dikarya</taxon>
        <taxon>Basidiomycota</taxon>
        <taxon>Agaricomycotina</taxon>
        <taxon>Agaricomycetes</taxon>
        <taxon>Agaricomycetidae</taxon>
        <taxon>Agaricales</taxon>
        <taxon>Marasmiineae</taxon>
        <taxon>Mycenaceae</taxon>
        <taxon>Mycena</taxon>
    </lineage>
</organism>
<feature type="compositionally biased region" description="Basic and acidic residues" evidence="1">
    <location>
        <begin position="16"/>
        <end position="26"/>
    </location>
</feature>
<accession>A0A8H6WYC8</accession>